<keyword evidence="2" id="KW-1185">Reference proteome</keyword>
<protein>
    <submittedName>
        <fullName evidence="1">Uncharacterized protein</fullName>
    </submittedName>
</protein>
<name>A0ABD5Z556_9EURY</name>
<evidence type="ECO:0000313" key="2">
    <source>
        <dbReference type="Proteomes" id="UP001596447"/>
    </source>
</evidence>
<comment type="caution">
    <text evidence="1">The sequence shown here is derived from an EMBL/GenBank/DDBJ whole genome shotgun (WGS) entry which is preliminary data.</text>
</comment>
<dbReference type="EMBL" id="JBHTAR010000011">
    <property type="protein sequence ID" value="MFC7200377.1"/>
    <property type="molecule type" value="Genomic_DNA"/>
</dbReference>
<accession>A0ABD5Z556</accession>
<reference evidence="1 2" key="1">
    <citation type="journal article" date="2019" name="Int. J. Syst. Evol. Microbiol.">
        <title>The Global Catalogue of Microorganisms (GCM) 10K type strain sequencing project: providing services to taxonomists for standard genome sequencing and annotation.</title>
        <authorList>
            <consortium name="The Broad Institute Genomics Platform"/>
            <consortium name="The Broad Institute Genome Sequencing Center for Infectious Disease"/>
            <person name="Wu L."/>
            <person name="Ma J."/>
        </authorList>
    </citation>
    <scope>NUCLEOTIDE SEQUENCE [LARGE SCALE GENOMIC DNA]</scope>
    <source>
        <strain evidence="1 2">XZGYJ-43</strain>
    </source>
</reference>
<dbReference type="InterPro" id="IPR055944">
    <property type="entry name" value="DUF7522"/>
</dbReference>
<dbReference type="AlphaFoldDB" id="A0ABD5Z556"/>
<organism evidence="1 2">
    <name type="scientific">Halospeciosus flavus</name>
    <dbReference type="NCBI Taxonomy" id="3032283"/>
    <lineage>
        <taxon>Archaea</taxon>
        <taxon>Methanobacteriati</taxon>
        <taxon>Methanobacteriota</taxon>
        <taxon>Stenosarchaea group</taxon>
        <taxon>Halobacteria</taxon>
        <taxon>Halobacteriales</taxon>
        <taxon>Halobacteriaceae</taxon>
        <taxon>Halospeciosus</taxon>
    </lineage>
</organism>
<evidence type="ECO:0000313" key="1">
    <source>
        <dbReference type="EMBL" id="MFC7200377.1"/>
    </source>
</evidence>
<dbReference type="Pfam" id="PF24366">
    <property type="entry name" value="DUF7522"/>
    <property type="match status" value="1"/>
</dbReference>
<dbReference type="RefSeq" id="WP_279527159.1">
    <property type="nucleotide sequence ID" value="NZ_CP122312.1"/>
</dbReference>
<sequence length="137" mass="15516">MEELAERVADALREKYGEETLVGVSYYHEDGVGHVYRSEWAAEKYDPEEVDEIVQDLRFEALGHGAHEQRHREGLHATVRVYDELIDVVVPITEFEGLAFALSNDGEYTVRNVVSLVETVVEESDVERTALDHPSGE</sequence>
<proteinExistence type="predicted"/>
<gene>
    <name evidence="1" type="ORF">ACFQJ9_13295</name>
</gene>
<dbReference type="Proteomes" id="UP001596447">
    <property type="component" value="Unassembled WGS sequence"/>
</dbReference>